<dbReference type="AlphaFoldDB" id="A0A521CXE7"/>
<evidence type="ECO:0000313" key="2">
    <source>
        <dbReference type="Proteomes" id="UP000319014"/>
    </source>
</evidence>
<keyword evidence="2" id="KW-1185">Reference proteome</keyword>
<dbReference type="EMBL" id="FXTK01000005">
    <property type="protein sequence ID" value="SMO64125.1"/>
    <property type="molecule type" value="Genomic_DNA"/>
</dbReference>
<organism evidence="1 2">
    <name type="scientific">Paracoccus laeviglucosivorans</name>
    <dbReference type="NCBI Taxonomy" id="1197861"/>
    <lineage>
        <taxon>Bacteria</taxon>
        <taxon>Pseudomonadati</taxon>
        <taxon>Pseudomonadota</taxon>
        <taxon>Alphaproteobacteria</taxon>
        <taxon>Rhodobacterales</taxon>
        <taxon>Paracoccaceae</taxon>
        <taxon>Paracoccus</taxon>
    </lineage>
</organism>
<gene>
    <name evidence="1" type="ORF">SAMN06265221_105254</name>
</gene>
<dbReference type="RefSeq" id="WP_142662791.1">
    <property type="nucleotide sequence ID" value="NZ_FXTK01000005.1"/>
</dbReference>
<accession>A0A521CXE7</accession>
<protein>
    <submittedName>
        <fullName evidence="1">Uncharacterized protein</fullName>
    </submittedName>
</protein>
<dbReference type="Proteomes" id="UP000319014">
    <property type="component" value="Unassembled WGS sequence"/>
</dbReference>
<evidence type="ECO:0000313" key="1">
    <source>
        <dbReference type="EMBL" id="SMO64125.1"/>
    </source>
</evidence>
<dbReference type="OrthoDB" id="7781577at2"/>
<name>A0A521CXE7_9RHOB</name>
<reference evidence="1 2" key="1">
    <citation type="submission" date="2017-05" db="EMBL/GenBank/DDBJ databases">
        <authorList>
            <person name="Varghese N."/>
            <person name="Submissions S."/>
        </authorList>
    </citation>
    <scope>NUCLEOTIDE SEQUENCE [LARGE SCALE GENOMIC DNA]</scope>
    <source>
        <strain evidence="1 2">DSM 100094</strain>
    </source>
</reference>
<proteinExistence type="predicted"/>
<sequence>MRTRYDFVAQEGTHFGIIRSIDEIVAEIANPVDIWNADASAMTIVDGKVSAWLGRSGRQLAQANAALRPTYTGNGLRFMDQNTMSPNAYLALAGTQIAAQNTMTVASRVRLVPESLPVDLHYLWGWHQPFNRLQYRYVSGNNFMRLQVGNVNVEVDLPANHGGDIGAVAVYNFNPATGGGTTALHIAGVGSAVANINAAPEFQGFTLGGAGGGVVQDMPGWASKLGIWTGAASGADLAALLAWVG</sequence>